<evidence type="ECO:0000256" key="2">
    <source>
        <dbReference type="ARBA" id="ARBA00022723"/>
    </source>
</evidence>
<dbReference type="GO" id="GO:0004519">
    <property type="term" value="F:endonuclease activity"/>
    <property type="evidence" value="ECO:0007669"/>
    <property type="project" value="UniProtKB-KW"/>
</dbReference>
<reference evidence="11" key="1">
    <citation type="journal article" date="2014" name="PLoS ONE">
        <title>Transcriptome-Based Identification of ABC Transporters in the Western Tarnished Plant Bug Lygus hesperus.</title>
        <authorList>
            <person name="Hull J.J."/>
            <person name="Chaney K."/>
            <person name="Geib S.M."/>
            <person name="Fabrick J.A."/>
            <person name="Brent C.S."/>
            <person name="Walsh D."/>
            <person name="Lavine L.C."/>
        </authorList>
    </citation>
    <scope>NUCLEOTIDE SEQUENCE</scope>
</reference>
<organism evidence="11">
    <name type="scientific">Lygus hesperus</name>
    <name type="common">Western plant bug</name>
    <dbReference type="NCBI Taxonomy" id="30085"/>
    <lineage>
        <taxon>Eukaryota</taxon>
        <taxon>Metazoa</taxon>
        <taxon>Ecdysozoa</taxon>
        <taxon>Arthropoda</taxon>
        <taxon>Hexapoda</taxon>
        <taxon>Insecta</taxon>
        <taxon>Pterygota</taxon>
        <taxon>Neoptera</taxon>
        <taxon>Paraneoptera</taxon>
        <taxon>Hemiptera</taxon>
        <taxon>Heteroptera</taxon>
        <taxon>Panheteroptera</taxon>
        <taxon>Cimicomorpha</taxon>
        <taxon>Miridae</taxon>
        <taxon>Mirini</taxon>
        <taxon>Lygus</taxon>
    </lineage>
</organism>
<keyword evidence="7" id="KW-0695">RNA-directed DNA polymerase</keyword>
<protein>
    <submittedName>
        <fullName evidence="11">Copia protein</fullName>
    </submittedName>
</protein>
<dbReference type="GO" id="GO:0015074">
    <property type="term" value="P:DNA integration"/>
    <property type="evidence" value="ECO:0007669"/>
    <property type="project" value="UniProtKB-KW"/>
</dbReference>
<accession>A0A0A9Z5W2</accession>
<dbReference type="GO" id="GO:0046872">
    <property type="term" value="F:metal ion binding"/>
    <property type="evidence" value="ECO:0007669"/>
    <property type="project" value="UniProtKB-KW"/>
</dbReference>
<evidence type="ECO:0000313" key="11">
    <source>
        <dbReference type="EMBL" id="JAG37190.1"/>
    </source>
</evidence>
<evidence type="ECO:0000256" key="8">
    <source>
        <dbReference type="ARBA" id="ARBA00022932"/>
    </source>
</evidence>
<keyword evidence="5" id="KW-0460">Magnesium</keyword>
<dbReference type="PANTHER" id="PTHR42648">
    <property type="entry name" value="TRANSPOSASE, PUTATIVE-RELATED"/>
    <property type="match status" value="1"/>
</dbReference>
<dbReference type="GO" id="GO:0006310">
    <property type="term" value="P:DNA recombination"/>
    <property type="evidence" value="ECO:0007669"/>
    <property type="project" value="UniProtKB-KW"/>
</dbReference>
<keyword evidence="2" id="KW-0479">Metal-binding</keyword>
<feature type="non-terminal residue" evidence="11">
    <location>
        <position position="126"/>
    </location>
</feature>
<feature type="non-terminal residue" evidence="11">
    <location>
        <position position="1"/>
    </location>
</feature>
<dbReference type="InterPro" id="IPR057670">
    <property type="entry name" value="SH3_retrovirus"/>
</dbReference>
<sequence length="126" mass="14717">GECARVACYILNRCPTKSLPNSKTPYEMWFGKKPDYSRMHLFGCTAHAKIVTRLKKLDNRSKKYRHIGYSLNGYRLWDENARKIIYSRDVIFDDQIPENTNENVYDDVKFAIDVEENVEESSEEAG</sequence>
<evidence type="ECO:0000256" key="9">
    <source>
        <dbReference type="ARBA" id="ARBA00023172"/>
    </source>
</evidence>
<evidence type="ECO:0000259" key="10">
    <source>
        <dbReference type="Pfam" id="PF25597"/>
    </source>
</evidence>
<keyword evidence="8" id="KW-0239">DNA-directed DNA polymerase</keyword>
<dbReference type="PANTHER" id="PTHR42648:SF11">
    <property type="entry name" value="TRANSPOSON TY4-P GAG-POL POLYPROTEIN"/>
    <property type="match status" value="1"/>
</dbReference>
<keyword evidence="8" id="KW-0548">Nucleotidyltransferase</keyword>
<gene>
    <name evidence="11" type="primary">GIP_122</name>
    <name evidence="11" type="ORF">CM83_104467</name>
</gene>
<proteinExistence type="predicted"/>
<dbReference type="InterPro" id="IPR039537">
    <property type="entry name" value="Retrotran_Ty1/copia-like"/>
</dbReference>
<evidence type="ECO:0000256" key="3">
    <source>
        <dbReference type="ARBA" id="ARBA00022759"/>
    </source>
</evidence>
<keyword evidence="8" id="KW-0808">Transferase</keyword>
<dbReference type="GO" id="GO:0003887">
    <property type="term" value="F:DNA-directed DNA polymerase activity"/>
    <property type="evidence" value="ECO:0007669"/>
    <property type="project" value="UniProtKB-KW"/>
</dbReference>
<dbReference type="AlphaFoldDB" id="A0A0A9Z5W2"/>
<dbReference type="Pfam" id="PF25597">
    <property type="entry name" value="SH3_retrovirus"/>
    <property type="match status" value="1"/>
</dbReference>
<keyword evidence="6" id="KW-0229">DNA integration</keyword>
<keyword evidence="9" id="KW-0233">DNA recombination</keyword>
<evidence type="ECO:0000256" key="4">
    <source>
        <dbReference type="ARBA" id="ARBA00022801"/>
    </source>
</evidence>
<keyword evidence="3" id="KW-0255">Endonuclease</keyword>
<keyword evidence="4" id="KW-0378">Hydrolase</keyword>
<evidence type="ECO:0000256" key="5">
    <source>
        <dbReference type="ARBA" id="ARBA00022842"/>
    </source>
</evidence>
<dbReference type="EMBL" id="GBHO01006414">
    <property type="protein sequence ID" value="JAG37190.1"/>
    <property type="molecule type" value="Transcribed_RNA"/>
</dbReference>
<name>A0A0A9Z5W2_LYGHE</name>
<feature type="domain" description="Retroviral polymerase SH3-like" evidence="10">
    <location>
        <begin position="44"/>
        <end position="99"/>
    </location>
</feature>
<dbReference type="GO" id="GO:0003964">
    <property type="term" value="F:RNA-directed DNA polymerase activity"/>
    <property type="evidence" value="ECO:0007669"/>
    <property type="project" value="UniProtKB-KW"/>
</dbReference>
<evidence type="ECO:0000256" key="6">
    <source>
        <dbReference type="ARBA" id="ARBA00022908"/>
    </source>
</evidence>
<dbReference type="GO" id="GO:0016787">
    <property type="term" value="F:hydrolase activity"/>
    <property type="evidence" value="ECO:0007669"/>
    <property type="project" value="UniProtKB-KW"/>
</dbReference>
<keyword evidence="1" id="KW-0540">Nuclease</keyword>
<evidence type="ECO:0000256" key="1">
    <source>
        <dbReference type="ARBA" id="ARBA00022722"/>
    </source>
</evidence>
<reference evidence="11" key="2">
    <citation type="submission" date="2014-07" db="EMBL/GenBank/DDBJ databases">
        <authorList>
            <person name="Hull J."/>
        </authorList>
    </citation>
    <scope>NUCLEOTIDE SEQUENCE</scope>
</reference>
<evidence type="ECO:0000256" key="7">
    <source>
        <dbReference type="ARBA" id="ARBA00022918"/>
    </source>
</evidence>